<reference evidence="3" key="1">
    <citation type="submission" date="2015-02" db="EMBL/GenBank/DDBJ databases">
        <title>Genome Assembly of Bacillaceae bacterium MTCC 8252.</title>
        <authorList>
            <person name="Verma A."/>
            <person name="Khatri I."/>
            <person name="Mual P."/>
            <person name="Subramanian S."/>
            <person name="Krishnamurthi S."/>
        </authorList>
    </citation>
    <scope>NUCLEOTIDE SEQUENCE [LARGE SCALE GENOMIC DNA]</scope>
    <source>
        <strain evidence="3">MTCC 8252</strain>
    </source>
</reference>
<name>A0A0F5I877_BACTR</name>
<dbReference type="InterPro" id="IPR036663">
    <property type="entry name" value="Fumarylacetoacetase_C_sf"/>
</dbReference>
<gene>
    <name evidence="3" type="ORF">QY95_00528</name>
</gene>
<dbReference type="AlphaFoldDB" id="A0A0F5I877"/>
<dbReference type="SUPFAM" id="SSF56529">
    <property type="entry name" value="FAH"/>
    <property type="match status" value="1"/>
</dbReference>
<dbReference type="GO" id="GO:0008704">
    <property type="term" value="F:5-carboxymethyl-2-hydroxymuconate delta-isomerase activity"/>
    <property type="evidence" value="ECO:0007669"/>
    <property type="project" value="InterPro"/>
</dbReference>
<evidence type="ECO:0000313" key="3">
    <source>
        <dbReference type="EMBL" id="KKB41721.1"/>
    </source>
</evidence>
<dbReference type="Proteomes" id="UP000031563">
    <property type="component" value="Unassembled WGS sequence"/>
</dbReference>
<dbReference type="PANTHER" id="PTHR11820:SF114">
    <property type="entry name" value="4-HYDROXYPHENYLACETATE CATABOLISM PROTEIN"/>
    <property type="match status" value="1"/>
</dbReference>
<protein>
    <submittedName>
        <fullName evidence="3">5-carboxymethyl-2-oxo-hex-3- ene-1,7-dioate decarboxylase</fullName>
    </submittedName>
</protein>
<organism evidence="3 4">
    <name type="scientific">Bacillus thermotolerans</name>
    <name type="common">Quasibacillus thermotolerans</name>
    <dbReference type="NCBI Taxonomy" id="1221996"/>
    <lineage>
        <taxon>Bacteria</taxon>
        <taxon>Bacillati</taxon>
        <taxon>Bacillota</taxon>
        <taxon>Bacilli</taxon>
        <taxon>Bacillales</taxon>
        <taxon>Bacillaceae</taxon>
        <taxon>Bacillus</taxon>
    </lineage>
</organism>
<evidence type="ECO:0000256" key="1">
    <source>
        <dbReference type="ARBA" id="ARBA00022723"/>
    </source>
</evidence>
<dbReference type="Gene3D" id="3.90.850.10">
    <property type="entry name" value="Fumarylacetoacetase-like, C-terminal domain"/>
    <property type="match status" value="1"/>
</dbReference>
<dbReference type="RefSeq" id="WP_040048008.1">
    <property type="nucleotide sequence ID" value="NZ_JWIR02000019.1"/>
</dbReference>
<dbReference type="NCBIfam" id="TIGR02305">
    <property type="entry name" value="HpaG-N-term"/>
    <property type="match status" value="1"/>
</dbReference>
<dbReference type="EMBL" id="JWIR02000019">
    <property type="protein sequence ID" value="KKB41721.1"/>
    <property type="molecule type" value="Genomic_DNA"/>
</dbReference>
<keyword evidence="1" id="KW-0479">Metal-binding</keyword>
<dbReference type="STRING" id="1221996.QY95_00528"/>
<dbReference type="GO" id="GO:0046872">
    <property type="term" value="F:metal ion binding"/>
    <property type="evidence" value="ECO:0007669"/>
    <property type="project" value="UniProtKB-KW"/>
</dbReference>
<dbReference type="GO" id="GO:0018800">
    <property type="term" value="F:5-oxopent-3-ene-1,2,5-tricarboxylate decarboxylase activity"/>
    <property type="evidence" value="ECO:0007669"/>
    <property type="project" value="InterPro"/>
</dbReference>
<dbReference type="Pfam" id="PF01557">
    <property type="entry name" value="FAA_hydrolase"/>
    <property type="match status" value="1"/>
</dbReference>
<feature type="domain" description="Fumarylacetoacetase-like C-terminal" evidence="2">
    <location>
        <begin position="45"/>
        <end position="249"/>
    </location>
</feature>
<keyword evidence="4" id="KW-1185">Reference proteome</keyword>
<comment type="caution">
    <text evidence="3">The sequence shown here is derived from an EMBL/GenBank/DDBJ whole genome shotgun (WGS) entry which is preliminary data.</text>
</comment>
<evidence type="ECO:0000259" key="2">
    <source>
        <dbReference type="Pfam" id="PF01557"/>
    </source>
</evidence>
<dbReference type="PANTHER" id="PTHR11820">
    <property type="entry name" value="ACYLPYRUVASE"/>
    <property type="match status" value="1"/>
</dbReference>
<dbReference type="OrthoDB" id="9805307at2"/>
<evidence type="ECO:0000313" key="4">
    <source>
        <dbReference type="Proteomes" id="UP000031563"/>
    </source>
</evidence>
<dbReference type="InterPro" id="IPR011234">
    <property type="entry name" value="Fumarylacetoacetase-like_C"/>
</dbReference>
<proteinExistence type="predicted"/>
<dbReference type="InterPro" id="IPR012686">
    <property type="entry name" value="HPA_isomer/decarb_N"/>
</dbReference>
<accession>A0A0F5I877</accession>
<sequence>MVKAKRQDKLQLDESNVKVPEEVVERKGDSFQVNELPSDVPVSGTVYGTLLNYQGALEALGEAVHEAPYKAPPQAPILYIKPLNTMNSHKRPIPLPSGEEELEVGASLALIIGRTATRVREEEALEYIAGYTVANDVSIPHDSVYRPAIKQKARDGFCPIGPWITDKEAVSDINQVSIRVYINGQLRQENTTAHWIRPAAQLLADVTEFMTLHKGDVLLTGVPEGAPRVKAGDTVRIEIDGIGILENHVMCEEELTKEGIR</sequence>